<dbReference type="EMBL" id="HBUF01492427">
    <property type="protein sequence ID" value="CAG6745354.1"/>
    <property type="molecule type" value="Transcribed_RNA"/>
</dbReference>
<feature type="transmembrane region" description="Helical" evidence="1">
    <location>
        <begin position="90"/>
        <end position="114"/>
    </location>
</feature>
<organism evidence="2">
    <name type="scientific">Cacopsylla melanoneura</name>
    <dbReference type="NCBI Taxonomy" id="428564"/>
    <lineage>
        <taxon>Eukaryota</taxon>
        <taxon>Metazoa</taxon>
        <taxon>Ecdysozoa</taxon>
        <taxon>Arthropoda</taxon>
        <taxon>Hexapoda</taxon>
        <taxon>Insecta</taxon>
        <taxon>Pterygota</taxon>
        <taxon>Neoptera</taxon>
        <taxon>Paraneoptera</taxon>
        <taxon>Hemiptera</taxon>
        <taxon>Sternorrhyncha</taxon>
        <taxon>Psylloidea</taxon>
        <taxon>Psyllidae</taxon>
        <taxon>Psyllinae</taxon>
        <taxon>Cacopsylla</taxon>
    </lineage>
</organism>
<feature type="transmembrane region" description="Helical" evidence="1">
    <location>
        <begin position="120"/>
        <end position="136"/>
    </location>
</feature>
<sequence>MVFFLISLPSSSTRAVNSRLILVSFYIINVMYFVRALSFPSGVMWFNSTSQFSPIFILSSSSFLFPFSFLFFQFLCTFPSSLSSFPFEFLFLFSLMFLICPFPLIASVFFPFFLIGFSPYYILCIPSSVFSAGSWGRQKFSFSTIRSSLCLLIEPLQGKRAN</sequence>
<accession>A0A8D8ZCY7</accession>
<protein>
    <submittedName>
        <fullName evidence="2">Uncharacterized protein</fullName>
    </submittedName>
</protein>
<evidence type="ECO:0000313" key="2">
    <source>
        <dbReference type="EMBL" id="CAG6745354.1"/>
    </source>
</evidence>
<keyword evidence="1" id="KW-0812">Transmembrane</keyword>
<keyword evidence="1" id="KW-1133">Transmembrane helix</keyword>
<name>A0A8D8ZCY7_9HEMI</name>
<dbReference type="AlphaFoldDB" id="A0A8D8ZCY7"/>
<keyword evidence="1" id="KW-0472">Membrane</keyword>
<reference evidence="2" key="1">
    <citation type="submission" date="2021-05" db="EMBL/GenBank/DDBJ databases">
        <authorList>
            <person name="Alioto T."/>
            <person name="Alioto T."/>
            <person name="Gomez Garrido J."/>
        </authorList>
    </citation>
    <scope>NUCLEOTIDE SEQUENCE</scope>
</reference>
<feature type="transmembrane region" description="Helical" evidence="1">
    <location>
        <begin position="55"/>
        <end position="78"/>
    </location>
</feature>
<evidence type="ECO:0000256" key="1">
    <source>
        <dbReference type="SAM" id="Phobius"/>
    </source>
</evidence>
<feature type="transmembrane region" description="Helical" evidence="1">
    <location>
        <begin position="20"/>
        <end position="43"/>
    </location>
</feature>
<proteinExistence type="predicted"/>